<dbReference type="RefSeq" id="WP_036163599.1">
    <property type="nucleotide sequence ID" value="NZ_JAMB01000017.1"/>
</dbReference>
<dbReference type="GO" id="GO:0016020">
    <property type="term" value="C:membrane"/>
    <property type="evidence" value="ECO:0007669"/>
    <property type="project" value="UniProtKB-SubCell"/>
</dbReference>
<keyword evidence="8 9" id="KW-0472">Membrane</keyword>
<dbReference type="PATRIC" id="fig|1122207.3.peg.2891"/>
<dbReference type="AlphaFoldDB" id="X7E0N3"/>
<dbReference type="InterPro" id="IPR038770">
    <property type="entry name" value="Na+/solute_symporter_sf"/>
</dbReference>
<keyword evidence="4" id="KW-0050">Antiport</keyword>
<reference evidence="12 13" key="1">
    <citation type="submission" date="2014-01" db="EMBL/GenBank/DDBJ databases">
        <title>Marinomonas ushuaiensis DSM 15871 Genome Sequencing.</title>
        <authorList>
            <person name="Lai Q."/>
            <person name="Shao Z.S."/>
        </authorList>
    </citation>
    <scope>NUCLEOTIDE SEQUENCE [LARGE SCALE GENOMIC DNA]</scope>
    <source>
        <strain evidence="12 13">DSM 15871</strain>
    </source>
</reference>
<comment type="similarity">
    <text evidence="2">Belongs to the monovalent cation:proton antiporter 2 (CPA2) transporter (TC 2.A.37) family.</text>
</comment>
<evidence type="ECO:0000256" key="9">
    <source>
        <dbReference type="SAM" id="Phobius"/>
    </source>
</evidence>
<evidence type="ECO:0000313" key="12">
    <source>
        <dbReference type="EMBL" id="ETX09644.1"/>
    </source>
</evidence>
<feature type="domain" description="Cation/H+ exchanger transmembrane" evidence="10">
    <location>
        <begin position="6"/>
        <end position="349"/>
    </location>
</feature>
<comment type="subcellular location">
    <subcellularLocation>
        <location evidence="1">Membrane</location>
        <topology evidence="1">Multi-pass membrane protein</topology>
    </subcellularLocation>
</comment>
<evidence type="ECO:0000256" key="1">
    <source>
        <dbReference type="ARBA" id="ARBA00004141"/>
    </source>
</evidence>
<dbReference type="eggNOG" id="COG4651">
    <property type="taxonomic scope" value="Bacteria"/>
</dbReference>
<feature type="transmembrane region" description="Helical" evidence="9">
    <location>
        <begin position="112"/>
        <end position="131"/>
    </location>
</feature>
<organism evidence="12 13">
    <name type="scientific">Marinomonas ushuaiensis DSM 15871</name>
    <dbReference type="NCBI Taxonomy" id="1122207"/>
    <lineage>
        <taxon>Bacteria</taxon>
        <taxon>Pseudomonadati</taxon>
        <taxon>Pseudomonadota</taxon>
        <taxon>Gammaproteobacteria</taxon>
        <taxon>Oceanospirillales</taxon>
        <taxon>Oceanospirillaceae</taxon>
        <taxon>Marinomonas</taxon>
    </lineage>
</organism>
<keyword evidence="3" id="KW-0813">Transport</keyword>
<dbReference type="Pfam" id="PF00999">
    <property type="entry name" value="Na_H_Exchanger"/>
    <property type="match status" value="1"/>
</dbReference>
<evidence type="ECO:0000256" key="6">
    <source>
        <dbReference type="ARBA" id="ARBA00022989"/>
    </source>
</evidence>
<dbReference type="GO" id="GO:0015297">
    <property type="term" value="F:antiporter activity"/>
    <property type="evidence" value="ECO:0007669"/>
    <property type="project" value="UniProtKB-KW"/>
</dbReference>
<dbReference type="InterPro" id="IPR006153">
    <property type="entry name" value="Cation/H_exchanger_TM"/>
</dbReference>
<evidence type="ECO:0000256" key="7">
    <source>
        <dbReference type="ARBA" id="ARBA00023065"/>
    </source>
</evidence>
<keyword evidence="7" id="KW-0406">Ion transport</keyword>
<feature type="transmembrane region" description="Helical" evidence="9">
    <location>
        <begin position="273"/>
        <end position="291"/>
    </location>
</feature>
<feature type="transmembrane region" description="Helical" evidence="9">
    <location>
        <begin position="48"/>
        <end position="66"/>
    </location>
</feature>
<evidence type="ECO:0000256" key="3">
    <source>
        <dbReference type="ARBA" id="ARBA00022448"/>
    </source>
</evidence>
<keyword evidence="5 9" id="KW-0812">Transmembrane</keyword>
<evidence type="ECO:0000259" key="10">
    <source>
        <dbReference type="Pfam" id="PF00999"/>
    </source>
</evidence>
<dbReference type="GO" id="GO:1902600">
    <property type="term" value="P:proton transmembrane transport"/>
    <property type="evidence" value="ECO:0007669"/>
    <property type="project" value="InterPro"/>
</dbReference>
<keyword evidence="13" id="KW-1185">Reference proteome</keyword>
<dbReference type="InterPro" id="IPR036291">
    <property type="entry name" value="NAD(P)-bd_dom_sf"/>
</dbReference>
<dbReference type="STRING" id="1122207.MUS1_06410"/>
<dbReference type="SUPFAM" id="SSF51735">
    <property type="entry name" value="NAD(P)-binding Rossmann-fold domains"/>
    <property type="match status" value="1"/>
</dbReference>
<feature type="transmembrane region" description="Helical" evidence="9">
    <location>
        <begin position="197"/>
        <end position="216"/>
    </location>
</feature>
<dbReference type="PANTHER" id="PTHR42751">
    <property type="entry name" value="SODIUM/HYDROGEN EXCHANGER FAMILY/TRKA DOMAIN PROTEIN"/>
    <property type="match status" value="1"/>
</dbReference>
<feature type="transmembrane region" description="Helical" evidence="9">
    <location>
        <begin position="332"/>
        <end position="351"/>
    </location>
</feature>
<name>X7E0N3_9GAMM</name>
<feature type="transmembrane region" description="Helical" evidence="9">
    <location>
        <begin position="250"/>
        <end position="267"/>
    </location>
</feature>
<dbReference type="InterPro" id="IPR003148">
    <property type="entry name" value="RCK_N"/>
</dbReference>
<dbReference type="PANTHER" id="PTHR42751:SF1">
    <property type="entry name" value="CATION_PROTON ANTIPORTER YBAL-RELATED"/>
    <property type="match status" value="1"/>
</dbReference>
<evidence type="ECO:0000256" key="4">
    <source>
        <dbReference type="ARBA" id="ARBA00022449"/>
    </source>
</evidence>
<evidence type="ECO:0000259" key="11">
    <source>
        <dbReference type="Pfam" id="PF02254"/>
    </source>
</evidence>
<keyword evidence="6 9" id="KW-1133">Transmembrane helix</keyword>
<dbReference type="Pfam" id="PF02254">
    <property type="entry name" value="TrkA_N"/>
    <property type="match status" value="1"/>
</dbReference>
<dbReference type="EMBL" id="JAMB01000017">
    <property type="protein sequence ID" value="ETX09644.1"/>
    <property type="molecule type" value="Genomic_DNA"/>
</dbReference>
<feature type="transmembrane region" description="Helical" evidence="9">
    <location>
        <begin position="7"/>
        <end position="36"/>
    </location>
</feature>
<feature type="transmembrane region" description="Helical" evidence="9">
    <location>
        <begin position="87"/>
        <end position="106"/>
    </location>
</feature>
<feature type="transmembrane region" description="Helical" evidence="9">
    <location>
        <begin position="169"/>
        <end position="185"/>
    </location>
</feature>
<dbReference type="Proteomes" id="UP000054058">
    <property type="component" value="Unassembled WGS sequence"/>
</dbReference>
<evidence type="ECO:0000256" key="5">
    <source>
        <dbReference type="ARBA" id="ARBA00022692"/>
    </source>
</evidence>
<evidence type="ECO:0000313" key="13">
    <source>
        <dbReference type="Proteomes" id="UP000054058"/>
    </source>
</evidence>
<dbReference type="eggNOG" id="COG1226">
    <property type="taxonomic scope" value="Bacteria"/>
</dbReference>
<feature type="transmembrane region" description="Helical" evidence="9">
    <location>
        <begin position="303"/>
        <end position="326"/>
    </location>
</feature>
<dbReference type="OrthoDB" id="3418949at2"/>
<comment type="caution">
    <text evidence="12">The sequence shown here is derived from an EMBL/GenBank/DDBJ whole genome shotgun (WGS) entry which is preliminary data.</text>
</comment>
<gene>
    <name evidence="12" type="ORF">MUS1_06410</name>
</gene>
<dbReference type="Gene3D" id="1.20.1530.20">
    <property type="match status" value="1"/>
</dbReference>
<evidence type="ECO:0000256" key="8">
    <source>
        <dbReference type="ARBA" id="ARBA00023136"/>
    </source>
</evidence>
<proteinExistence type="inferred from homology"/>
<evidence type="ECO:0000256" key="2">
    <source>
        <dbReference type="ARBA" id="ARBA00005551"/>
    </source>
</evidence>
<feature type="domain" description="RCK N-terminal" evidence="11">
    <location>
        <begin position="387"/>
        <end position="502"/>
    </location>
</feature>
<dbReference type="Gene3D" id="3.40.50.720">
    <property type="entry name" value="NAD(P)-binding Rossmann-like Domain"/>
    <property type="match status" value="1"/>
</dbReference>
<accession>X7E0N3</accession>
<dbReference type="GO" id="GO:0006813">
    <property type="term" value="P:potassium ion transport"/>
    <property type="evidence" value="ECO:0007669"/>
    <property type="project" value="InterPro"/>
</dbReference>
<protein>
    <submittedName>
        <fullName evidence="12">Potassium transporter Kef</fullName>
    </submittedName>
</protein>
<sequence>MEFTWILFAFVCGLAVKVINLPPLIGFLLAGFLLNYLGFEASSTLDSLANIGITLMLFSIGLKLHVKDLLKREVWASTLSHMSSWTILFGGIALLLGTLSLPYFGVLDLKTAALIGFALSFSSTVCVMKLLEENGELKTRHGQLSLGILVMQDIVAVVFLVAATGKIPSIWALGLFALLLVRPLINKIVDRVGHGEMLPLTGIFLALGGYELFYLVGVKGDLGALIFGILLASHPKSTEMNKSLMNFKDLFLIAFFLSIGFTALPTLEMVGMSVIITLIILAKFALFFGLLTKFKLRGRTSFLSALILSNYSEFGLIVVALSVTNGWLEKEWLVILALAVSFSFVITSVIYRQSHRLYRNNKEAIRQYESPKYLPEDAFTQPRDAEVLIVGLGRVGRGAFDSLKNLIGDNVTGMDADRNRIKLMQDIGENVFYGDGEDADLWERLDTKKFQLVMLALPIAEDSTNIAIQLRKANYQGHIAAIARYQDERETLLASGIDNVFNFYTEAGTGFAEESLTLIRPQENLKTTI</sequence>